<evidence type="ECO:0000256" key="3">
    <source>
        <dbReference type="ARBA" id="ARBA00012513"/>
    </source>
</evidence>
<dbReference type="GO" id="GO:0000278">
    <property type="term" value="P:mitotic cell cycle"/>
    <property type="evidence" value="ECO:0007669"/>
    <property type="project" value="TreeGrafter"/>
</dbReference>
<dbReference type="InterPro" id="IPR022636">
    <property type="entry name" value="S-AdoMet_synthetase_sfam"/>
</dbReference>
<dbReference type="GO" id="GO:0005737">
    <property type="term" value="C:cytoplasm"/>
    <property type="evidence" value="ECO:0007669"/>
    <property type="project" value="UniProtKB-SubCell"/>
</dbReference>
<evidence type="ECO:0000256" key="10">
    <source>
        <dbReference type="ARBA" id="ARBA00022777"/>
    </source>
</evidence>
<dbReference type="SUPFAM" id="SSF55973">
    <property type="entry name" value="S-adenosylmethionine synthetase"/>
    <property type="match status" value="1"/>
</dbReference>
<evidence type="ECO:0000313" key="17">
    <source>
        <dbReference type="Proteomes" id="UP000243459"/>
    </source>
</evidence>
<protein>
    <recommendedName>
        <fullName evidence="3">non-specific serine/threonine protein kinase</fullName>
        <ecNumber evidence="3">2.7.11.1</ecNumber>
    </recommendedName>
</protein>
<keyword evidence="5" id="KW-0963">Cytoplasm</keyword>
<feature type="compositionally biased region" description="Low complexity" evidence="14">
    <location>
        <begin position="16"/>
        <end position="34"/>
    </location>
</feature>
<accession>A0A5P1ENR1</accession>
<comment type="catalytic activity">
    <reaction evidence="13">
        <text>L-seryl-[protein] + ATP = O-phospho-L-seryl-[protein] + ADP + H(+)</text>
        <dbReference type="Rhea" id="RHEA:17989"/>
        <dbReference type="Rhea" id="RHEA-COMP:9863"/>
        <dbReference type="Rhea" id="RHEA-COMP:11604"/>
        <dbReference type="ChEBI" id="CHEBI:15378"/>
        <dbReference type="ChEBI" id="CHEBI:29999"/>
        <dbReference type="ChEBI" id="CHEBI:30616"/>
        <dbReference type="ChEBI" id="CHEBI:83421"/>
        <dbReference type="ChEBI" id="CHEBI:456216"/>
        <dbReference type="EC" id="2.7.11.1"/>
    </reaction>
</comment>
<keyword evidence="11" id="KW-0067">ATP-binding</keyword>
<dbReference type="AlphaFoldDB" id="A0A5P1ENR1"/>
<dbReference type="Gene3D" id="3.30.200.20">
    <property type="entry name" value="Phosphorylase Kinase, domain 1"/>
    <property type="match status" value="1"/>
</dbReference>
<dbReference type="PANTHER" id="PTHR24419:SF18">
    <property type="entry name" value="SERINE_THREONINE-PROTEIN KINASE HASPIN"/>
    <property type="match status" value="1"/>
</dbReference>
<keyword evidence="10" id="KW-0418">Kinase</keyword>
<keyword evidence="8" id="KW-0479">Metal-binding</keyword>
<evidence type="ECO:0000256" key="4">
    <source>
        <dbReference type="ARBA" id="ARBA00022454"/>
    </source>
</evidence>
<sequence>MVRGPGVSADKHEDLSSPTSTESPRPSPTESIPSVTNGDGRPIIPSTTSHDIMLREIANQLQDVNKNLKELVMELRMKRCGNLPWVEAVTNMPGFRNVEKWKILGDNNINQDLKDYFVMLDEEQRRSYGTGRIPDKEILKIVKENFDFRPGMITINLDLKRGGNGRFLKTAAYGHFGRDDADFTWEAVKPLKWEKPAAGRESIVVGPGYDVRPQLKQKGAQKKLKQKKAGQQPPDFRKEKDYFAEVDSFELIEESPSPNNFSTWAMGRKHDYVIHDLPAILERWRISKVAYSRPSQQLFKILETPIIPSADSCSCGSSSLIEKTPDRTSRLKLTSLKSYQRSSASMARDHSSAGDLNENCILSSFDSLRIKEEDDVCGEVDAWKEEDVGKEVDGAIRKESLDLRPKSFGSECLSAFTQLLMVCRQSAPVKLSEVFSTYCDPTTIMKLGEGTYGEAFRAGETVCKVVPIDGDLLVNGEVQKKADEVLEEVLLSLTLNSLREKKGAHAKNLCTGFIETKDFRVCQGDYDADLISAWEDWDAKHGSENDHPKEFPEDQCYIVFVLADGGKDLESFVLLNFDEARSLLAQVTAALAIAEAACEFEHRDLHWGNILLSRKETTTVDFTLEGKKMTVKTFGVTISIIDFTLSRINTGEAILFLDLSADPSLFEGPKRDKQSETYRKMKEVTEDCWEDSFPRTNVLWLIYLVDILLTKKSFKRTTNDERELRSLKKRLNLYDSAKDSLSDSFFCSLLDHHDTV</sequence>
<dbReference type="InterPro" id="IPR022630">
    <property type="entry name" value="S-AdoMet_synt_C"/>
</dbReference>
<evidence type="ECO:0000256" key="1">
    <source>
        <dbReference type="ARBA" id="ARBA00004286"/>
    </source>
</evidence>
<dbReference type="Pfam" id="PF02773">
    <property type="entry name" value="S-AdoMet_synt_C"/>
    <property type="match status" value="1"/>
</dbReference>
<dbReference type="PANTHER" id="PTHR24419">
    <property type="entry name" value="INTERLEUKIN-1 RECEPTOR-ASSOCIATED KINASE"/>
    <property type="match status" value="1"/>
</dbReference>
<organism evidence="16 17">
    <name type="scientific">Asparagus officinalis</name>
    <name type="common">Garden asparagus</name>
    <dbReference type="NCBI Taxonomy" id="4686"/>
    <lineage>
        <taxon>Eukaryota</taxon>
        <taxon>Viridiplantae</taxon>
        <taxon>Streptophyta</taxon>
        <taxon>Embryophyta</taxon>
        <taxon>Tracheophyta</taxon>
        <taxon>Spermatophyta</taxon>
        <taxon>Magnoliopsida</taxon>
        <taxon>Liliopsida</taxon>
        <taxon>Asparagales</taxon>
        <taxon>Asparagaceae</taxon>
        <taxon>Asparagoideae</taxon>
        <taxon>Asparagus</taxon>
    </lineage>
</organism>
<dbReference type="PROSITE" id="PS50011">
    <property type="entry name" value="PROTEIN_KINASE_DOM"/>
    <property type="match status" value="1"/>
</dbReference>
<evidence type="ECO:0000256" key="12">
    <source>
        <dbReference type="ARBA" id="ARBA00047899"/>
    </source>
</evidence>
<dbReference type="SUPFAM" id="SSF56112">
    <property type="entry name" value="Protein kinase-like (PK-like)"/>
    <property type="match status" value="1"/>
</dbReference>
<keyword evidence="6" id="KW-0723">Serine/threonine-protein kinase</keyword>
<evidence type="ECO:0000256" key="7">
    <source>
        <dbReference type="ARBA" id="ARBA00022679"/>
    </source>
</evidence>
<comment type="catalytic activity">
    <reaction evidence="12">
        <text>L-threonyl-[protein] + ATP = O-phospho-L-threonyl-[protein] + ADP + H(+)</text>
        <dbReference type="Rhea" id="RHEA:46608"/>
        <dbReference type="Rhea" id="RHEA-COMP:11060"/>
        <dbReference type="Rhea" id="RHEA-COMP:11605"/>
        <dbReference type="ChEBI" id="CHEBI:15378"/>
        <dbReference type="ChEBI" id="CHEBI:30013"/>
        <dbReference type="ChEBI" id="CHEBI:30616"/>
        <dbReference type="ChEBI" id="CHEBI:61977"/>
        <dbReference type="ChEBI" id="CHEBI:456216"/>
        <dbReference type="EC" id="2.7.11.1"/>
    </reaction>
</comment>
<dbReference type="GO" id="GO:0004478">
    <property type="term" value="F:methionine adenosyltransferase activity"/>
    <property type="evidence" value="ECO:0007669"/>
    <property type="project" value="InterPro"/>
</dbReference>
<dbReference type="Gene3D" id="1.10.510.10">
    <property type="entry name" value="Transferase(Phosphotransferase) domain 1"/>
    <property type="match status" value="1"/>
</dbReference>
<dbReference type="Pfam" id="PF12330">
    <property type="entry name" value="Haspin_kinase"/>
    <property type="match status" value="1"/>
</dbReference>
<evidence type="ECO:0000256" key="2">
    <source>
        <dbReference type="ARBA" id="ARBA00004496"/>
    </source>
</evidence>
<evidence type="ECO:0000256" key="8">
    <source>
        <dbReference type="ARBA" id="ARBA00022723"/>
    </source>
</evidence>
<reference evidence="17" key="1">
    <citation type="journal article" date="2017" name="Nat. Commun.">
        <title>The asparagus genome sheds light on the origin and evolution of a young Y chromosome.</title>
        <authorList>
            <person name="Harkess A."/>
            <person name="Zhou J."/>
            <person name="Xu C."/>
            <person name="Bowers J.E."/>
            <person name="Van der Hulst R."/>
            <person name="Ayyampalayam S."/>
            <person name="Mercati F."/>
            <person name="Riccardi P."/>
            <person name="McKain M.R."/>
            <person name="Kakrana A."/>
            <person name="Tang H."/>
            <person name="Ray J."/>
            <person name="Groenendijk J."/>
            <person name="Arikit S."/>
            <person name="Mathioni S.M."/>
            <person name="Nakano M."/>
            <person name="Shan H."/>
            <person name="Telgmann-Rauber A."/>
            <person name="Kanno A."/>
            <person name="Yue Z."/>
            <person name="Chen H."/>
            <person name="Li W."/>
            <person name="Chen Y."/>
            <person name="Xu X."/>
            <person name="Zhang Y."/>
            <person name="Luo S."/>
            <person name="Chen H."/>
            <person name="Gao J."/>
            <person name="Mao Z."/>
            <person name="Pires J.C."/>
            <person name="Luo M."/>
            <person name="Kudrna D."/>
            <person name="Wing R.A."/>
            <person name="Meyers B.C."/>
            <person name="Yi K."/>
            <person name="Kong H."/>
            <person name="Lavrijsen P."/>
            <person name="Sunseri F."/>
            <person name="Falavigna A."/>
            <person name="Ye Y."/>
            <person name="Leebens-Mack J.H."/>
            <person name="Chen G."/>
        </authorList>
    </citation>
    <scope>NUCLEOTIDE SEQUENCE [LARGE SCALE GENOMIC DNA]</scope>
    <source>
        <strain evidence="17">cv. DH0086</strain>
    </source>
</reference>
<feature type="domain" description="Protein kinase" evidence="15">
    <location>
        <begin position="441"/>
        <end position="756"/>
    </location>
</feature>
<dbReference type="GO" id="GO:0005634">
    <property type="term" value="C:nucleus"/>
    <property type="evidence" value="ECO:0007669"/>
    <property type="project" value="TreeGrafter"/>
</dbReference>
<dbReference type="SMART" id="SM01331">
    <property type="entry name" value="DUF3635"/>
    <property type="match status" value="1"/>
</dbReference>
<evidence type="ECO:0000256" key="9">
    <source>
        <dbReference type="ARBA" id="ARBA00022741"/>
    </source>
</evidence>
<evidence type="ECO:0000259" key="15">
    <source>
        <dbReference type="PROSITE" id="PS50011"/>
    </source>
</evidence>
<evidence type="ECO:0000313" key="16">
    <source>
        <dbReference type="EMBL" id="ONK67648.1"/>
    </source>
</evidence>
<evidence type="ECO:0000256" key="11">
    <source>
        <dbReference type="ARBA" id="ARBA00022840"/>
    </source>
</evidence>
<gene>
    <name evidence="16" type="ORF">A4U43_C05F2260</name>
</gene>
<keyword evidence="4" id="KW-0158">Chromosome</keyword>
<dbReference type="Proteomes" id="UP000243459">
    <property type="component" value="Chromosome 5"/>
</dbReference>
<dbReference type="GO" id="GO:0006556">
    <property type="term" value="P:S-adenosylmethionine biosynthetic process"/>
    <property type="evidence" value="ECO:0007669"/>
    <property type="project" value="InterPro"/>
</dbReference>
<dbReference type="EMBL" id="CM007385">
    <property type="protein sequence ID" value="ONK67648.1"/>
    <property type="molecule type" value="Genomic_DNA"/>
</dbReference>
<feature type="compositionally biased region" description="Basic residues" evidence="14">
    <location>
        <begin position="219"/>
        <end position="228"/>
    </location>
</feature>
<proteinExistence type="predicted"/>
<evidence type="ECO:0000256" key="13">
    <source>
        <dbReference type="ARBA" id="ARBA00048679"/>
    </source>
</evidence>
<evidence type="ECO:0000256" key="6">
    <source>
        <dbReference type="ARBA" id="ARBA00022527"/>
    </source>
</evidence>
<dbReference type="InterPro" id="IPR000719">
    <property type="entry name" value="Prot_kinase_dom"/>
</dbReference>
<dbReference type="EC" id="2.7.11.1" evidence="3"/>
<comment type="subcellular location">
    <subcellularLocation>
        <location evidence="1">Chromosome</location>
    </subcellularLocation>
    <subcellularLocation>
        <location evidence="2">Cytoplasm</location>
    </subcellularLocation>
</comment>
<keyword evidence="9" id="KW-0547">Nucleotide-binding</keyword>
<evidence type="ECO:0000256" key="5">
    <source>
        <dbReference type="ARBA" id="ARBA00022490"/>
    </source>
</evidence>
<evidence type="ECO:0000256" key="14">
    <source>
        <dbReference type="SAM" id="MobiDB-lite"/>
    </source>
</evidence>
<dbReference type="Gene3D" id="3.30.300.10">
    <property type="match status" value="1"/>
</dbReference>
<dbReference type="GO" id="GO:0005524">
    <property type="term" value="F:ATP binding"/>
    <property type="evidence" value="ECO:0007669"/>
    <property type="project" value="UniProtKB-KW"/>
</dbReference>
<dbReference type="OMA" id="GICEQPK"/>
<dbReference type="FunFam" id="1.10.510.10:FF:000401">
    <property type="entry name" value="serine/threonine-protein kinase haspin"/>
    <property type="match status" value="1"/>
</dbReference>
<keyword evidence="17" id="KW-1185">Reference proteome</keyword>
<dbReference type="GO" id="GO:0035556">
    <property type="term" value="P:intracellular signal transduction"/>
    <property type="evidence" value="ECO:0007669"/>
    <property type="project" value="TreeGrafter"/>
</dbReference>
<dbReference type="Gramene" id="ONK67648">
    <property type="protein sequence ID" value="ONK67648"/>
    <property type="gene ID" value="A4U43_C05F2260"/>
</dbReference>
<dbReference type="InterPro" id="IPR024604">
    <property type="entry name" value="GSG2_C"/>
</dbReference>
<feature type="region of interest" description="Disordered" evidence="14">
    <location>
        <begin position="1"/>
        <end position="47"/>
    </location>
</feature>
<dbReference type="GO" id="GO:0005694">
    <property type="term" value="C:chromosome"/>
    <property type="evidence" value="ECO:0007669"/>
    <property type="project" value="UniProtKB-SubCell"/>
</dbReference>
<dbReference type="GO" id="GO:0046872">
    <property type="term" value="F:metal ion binding"/>
    <property type="evidence" value="ECO:0007669"/>
    <property type="project" value="UniProtKB-KW"/>
</dbReference>
<dbReference type="InterPro" id="IPR011009">
    <property type="entry name" value="Kinase-like_dom_sf"/>
</dbReference>
<name>A0A5P1ENR1_ASPOF</name>
<dbReference type="GO" id="GO:0072354">
    <property type="term" value="F:histone H3T3 kinase activity"/>
    <property type="evidence" value="ECO:0007669"/>
    <property type="project" value="TreeGrafter"/>
</dbReference>
<keyword evidence="7" id="KW-0808">Transferase</keyword>
<dbReference type="SMART" id="SM00220">
    <property type="entry name" value="S_TKc"/>
    <property type="match status" value="1"/>
</dbReference>
<feature type="region of interest" description="Disordered" evidence="14">
    <location>
        <begin position="217"/>
        <end position="237"/>
    </location>
</feature>
<dbReference type="FunFam" id="3.30.200.20:FF:000605">
    <property type="entry name" value="Serine/threonine-protein kinase haspin-like protein"/>
    <property type="match status" value="1"/>
</dbReference>